<name>A0A402CD95_RHOWR</name>
<evidence type="ECO:0000313" key="9">
    <source>
        <dbReference type="Proteomes" id="UP000287519"/>
    </source>
</evidence>
<proteinExistence type="predicted"/>
<keyword evidence="3" id="KW-0479">Metal-binding</keyword>
<keyword evidence="5" id="KW-0408">Iron</keyword>
<evidence type="ECO:0000256" key="4">
    <source>
        <dbReference type="ARBA" id="ARBA00022982"/>
    </source>
</evidence>
<dbReference type="GO" id="GO:0051538">
    <property type="term" value="F:3 iron, 4 sulfur cluster binding"/>
    <property type="evidence" value="ECO:0007669"/>
    <property type="project" value="UniProtKB-KW"/>
</dbReference>
<dbReference type="PANTHER" id="PTHR36923:SF3">
    <property type="entry name" value="FERREDOXIN"/>
    <property type="match status" value="1"/>
</dbReference>
<evidence type="ECO:0000256" key="7">
    <source>
        <dbReference type="ARBA" id="ARBA00023291"/>
    </source>
</evidence>
<dbReference type="PANTHER" id="PTHR36923">
    <property type="entry name" value="FERREDOXIN"/>
    <property type="match status" value="1"/>
</dbReference>
<accession>A0A402CD95</accession>
<gene>
    <name evidence="8" type="ORF">Rhow_005222</name>
</gene>
<evidence type="ECO:0000256" key="5">
    <source>
        <dbReference type="ARBA" id="ARBA00023004"/>
    </source>
</evidence>
<evidence type="ECO:0000256" key="3">
    <source>
        <dbReference type="ARBA" id="ARBA00022723"/>
    </source>
</evidence>
<dbReference type="AlphaFoldDB" id="A0A402CD95"/>
<evidence type="ECO:0000313" key="8">
    <source>
        <dbReference type="EMBL" id="GCE41563.1"/>
    </source>
</evidence>
<dbReference type="SUPFAM" id="SSF54862">
    <property type="entry name" value="4Fe-4S ferredoxins"/>
    <property type="match status" value="1"/>
</dbReference>
<dbReference type="OrthoDB" id="3215002at2"/>
<keyword evidence="9" id="KW-1185">Reference proteome</keyword>
<keyword evidence="7" id="KW-0003">3Fe-4S</keyword>
<dbReference type="EMBL" id="BHYM01000045">
    <property type="protein sequence ID" value="GCE41563.1"/>
    <property type="molecule type" value="Genomic_DNA"/>
</dbReference>
<evidence type="ECO:0000256" key="1">
    <source>
        <dbReference type="ARBA" id="ARBA00001927"/>
    </source>
</evidence>
<keyword evidence="4" id="KW-0249">Electron transport</keyword>
<reference evidence="8 9" key="1">
    <citation type="submission" date="2018-11" db="EMBL/GenBank/DDBJ databases">
        <title>Microbial catabolism of amino acid.</title>
        <authorList>
            <person name="Hibi M."/>
            <person name="Ogawa J."/>
        </authorList>
    </citation>
    <scope>NUCLEOTIDE SEQUENCE [LARGE SCALE GENOMIC DNA]</scope>
    <source>
        <strain evidence="8 9">C31-06</strain>
    </source>
</reference>
<dbReference type="Proteomes" id="UP000287519">
    <property type="component" value="Unassembled WGS sequence"/>
</dbReference>
<comment type="caution">
    <text evidence="8">The sequence shown here is derived from an EMBL/GenBank/DDBJ whole genome shotgun (WGS) entry which is preliminary data.</text>
</comment>
<sequence length="67" mass="7110">MNTKIIVDRDKCLGAGLCTLAPSYFELGDDGKVELPHGGDVADGDMREVNDAVTMCPAEAISLQRDA</sequence>
<evidence type="ECO:0000256" key="6">
    <source>
        <dbReference type="ARBA" id="ARBA00023014"/>
    </source>
</evidence>
<comment type="cofactor">
    <cofactor evidence="1">
        <name>[3Fe-4S] cluster</name>
        <dbReference type="ChEBI" id="CHEBI:21137"/>
    </cofactor>
</comment>
<keyword evidence="2" id="KW-0813">Transport</keyword>
<dbReference type="RefSeq" id="WP_124393632.1">
    <property type="nucleotide sequence ID" value="NZ_BHYM01000045.1"/>
</dbReference>
<protein>
    <recommendedName>
        <fullName evidence="10">Ferredoxin</fullName>
    </recommendedName>
</protein>
<evidence type="ECO:0000256" key="2">
    <source>
        <dbReference type="ARBA" id="ARBA00022448"/>
    </source>
</evidence>
<keyword evidence="6" id="KW-0411">Iron-sulfur</keyword>
<dbReference type="GO" id="GO:0046872">
    <property type="term" value="F:metal ion binding"/>
    <property type="evidence" value="ECO:0007669"/>
    <property type="project" value="UniProtKB-KW"/>
</dbReference>
<dbReference type="Gene3D" id="3.30.70.20">
    <property type="match status" value="1"/>
</dbReference>
<evidence type="ECO:0008006" key="10">
    <source>
        <dbReference type="Google" id="ProtNLM"/>
    </source>
</evidence>
<dbReference type="Pfam" id="PF13459">
    <property type="entry name" value="Fer4_15"/>
    <property type="match status" value="1"/>
</dbReference>
<organism evidence="8 9">
    <name type="scientific">Rhodococcus wratislaviensis</name>
    <name type="common">Tsukamurella wratislaviensis</name>
    <dbReference type="NCBI Taxonomy" id="44752"/>
    <lineage>
        <taxon>Bacteria</taxon>
        <taxon>Bacillati</taxon>
        <taxon>Actinomycetota</taxon>
        <taxon>Actinomycetes</taxon>
        <taxon>Mycobacteriales</taxon>
        <taxon>Nocardiaceae</taxon>
        <taxon>Rhodococcus</taxon>
    </lineage>
</organism>
<dbReference type="InterPro" id="IPR051269">
    <property type="entry name" value="Fe-S_cluster_ET"/>
</dbReference>